<accession>A0A1N7GVV8</accession>
<dbReference type="Gene3D" id="3.40.640.10">
    <property type="entry name" value="Type I PLP-dependent aspartate aminotransferase-like (Major domain)"/>
    <property type="match status" value="1"/>
</dbReference>
<dbReference type="InterPro" id="IPR015424">
    <property type="entry name" value="PyrdxlP-dep_Trfase"/>
</dbReference>
<dbReference type="PANTHER" id="PTHR43713:SF3">
    <property type="entry name" value="GLUTAMATE-1-SEMIALDEHYDE 2,1-AMINOMUTASE 1, CHLOROPLASTIC-RELATED"/>
    <property type="match status" value="1"/>
</dbReference>
<evidence type="ECO:0000313" key="5">
    <source>
        <dbReference type="Proteomes" id="UP000186218"/>
    </source>
</evidence>
<dbReference type="GO" id="GO:0030170">
    <property type="term" value="F:pyridoxal phosphate binding"/>
    <property type="evidence" value="ECO:0007669"/>
    <property type="project" value="InterPro"/>
</dbReference>
<dbReference type="InterPro" id="IPR015421">
    <property type="entry name" value="PyrdxlP-dep_Trfase_major"/>
</dbReference>
<dbReference type="InterPro" id="IPR005814">
    <property type="entry name" value="Aminotrans_3"/>
</dbReference>
<dbReference type="InterPro" id="IPR049704">
    <property type="entry name" value="Aminotrans_3_PPA_site"/>
</dbReference>
<dbReference type="Gene3D" id="3.90.1150.10">
    <property type="entry name" value="Aspartate Aminotransferase, domain 1"/>
    <property type="match status" value="1"/>
</dbReference>
<keyword evidence="5" id="KW-1185">Reference proteome</keyword>
<dbReference type="InterPro" id="IPR015422">
    <property type="entry name" value="PyrdxlP-dep_Trfase_small"/>
</dbReference>
<evidence type="ECO:0000256" key="1">
    <source>
        <dbReference type="ARBA" id="ARBA00001933"/>
    </source>
</evidence>
<dbReference type="OrthoDB" id="9801052at2"/>
<sequence length="420" mass="44465">MTTTSSSSATTLGSGVHDRALRARAHRVIPGGMYGHLAVEKTQLPTNFPQFYETAVGAHVRDVDGNEYIDLMCSWGPVLLGYAHPAVEEAVRRQMSLGDINNGPSARLVELAELLVDTVAHADWAIFGKNGTDATTACCTIARAATGRTKILKATTAYHGSNPTFTPIPAGVTDADRVNIVEFAFNDLASLEAAAAENDGDVAAVIVTPFFHDGFGDLASVDPAFAAGVRALCDRIGAVLILDEVRAGFRLDVRGSWERIGVRPDLSAFSKALGNGYPISAITGTDQLRDAADSVYLTGSFWLQSVPMAAAIATVHELVNTGGVEHMNSLGQRLVTGLRAVAEDHEVPLIVSGEVTMPKIRFVDDPDLRLANVFCSTALDFGVFLHPWHNWFVSAAHTEGTIDAALTAAAAGASAVRQSL</sequence>
<keyword evidence="2 3" id="KW-0663">Pyridoxal phosphate</keyword>
<comment type="similarity">
    <text evidence="3">Belongs to the class-III pyridoxal-phosphate-dependent aminotransferase family.</text>
</comment>
<dbReference type="PROSITE" id="PS00600">
    <property type="entry name" value="AA_TRANSFER_CLASS_3"/>
    <property type="match status" value="1"/>
</dbReference>
<evidence type="ECO:0000313" key="4">
    <source>
        <dbReference type="EMBL" id="SIS16727.1"/>
    </source>
</evidence>
<gene>
    <name evidence="4" type="ORF">SAMN05445060_3151</name>
</gene>
<proteinExistence type="inferred from homology"/>
<dbReference type="GO" id="GO:0008483">
    <property type="term" value="F:transaminase activity"/>
    <property type="evidence" value="ECO:0007669"/>
    <property type="project" value="InterPro"/>
</dbReference>
<protein>
    <submittedName>
        <fullName evidence="4">Glutamate-1-semialdehyde 2,1-aminomutase</fullName>
    </submittedName>
</protein>
<comment type="cofactor">
    <cofactor evidence="1">
        <name>pyridoxal 5'-phosphate</name>
        <dbReference type="ChEBI" id="CHEBI:597326"/>
    </cofactor>
</comment>
<name>A0A1N7GVV8_9NOCA</name>
<dbReference type="Proteomes" id="UP000186218">
    <property type="component" value="Unassembled WGS sequence"/>
</dbReference>
<dbReference type="PANTHER" id="PTHR43713">
    <property type="entry name" value="GLUTAMATE-1-SEMIALDEHYDE 2,1-AMINOMUTASE"/>
    <property type="match status" value="1"/>
</dbReference>
<evidence type="ECO:0000256" key="2">
    <source>
        <dbReference type="ARBA" id="ARBA00022898"/>
    </source>
</evidence>
<dbReference type="AlphaFoldDB" id="A0A1N7GVV8"/>
<dbReference type="STRING" id="1344003.SAMN05445060_3151"/>
<dbReference type="SUPFAM" id="SSF53383">
    <property type="entry name" value="PLP-dependent transferases"/>
    <property type="match status" value="1"/>
</dbReference>
<dbReference type="Pfam" id="PF00202">
    <property type="entry name" value="Aminotran_3"/>
    <property type="match status" value="1"/>
</dbReference>
<organism evidence="4 5">
    <name type="scientific">Williamsia sterculiae</name>
    <dbReference type="NCBI Taxonomy" id="1344003"/>
    <lineage>
        <taxon>Bacteria</taxon>
        <taxon>Bacillati</taxon>
        <taxon>Actinomycetota</taxon>
        <taxon>Actinomycetes</taxon>
        <taxon>Mycobacteriales</taxon>
        <taxon>Nocardiaceae</taxon>
        <taxon>Williamsia</taxon>
    </lineage>
</organism>
<evidence type="ECO:0000256" key="3">
    <source>
        <dbReference type="RuleBase" id="RU003560"/>
    </source>
</evidence>
<dbReference type="EMBL" id="FTNT01000010">
    <property type="protein sequence ID" value="SIS16727.1"/>
    <property type="molecule type" value="Genomic_DNA"/>
</dbReference>
<dbReference type="RefSeq" id="WP_076481326.1">
    <property type="nucleotide sequence ID" value="NZ_FTNT01000010.1"/>
</dbReference>
<reference evidence="4 5" key="1">
    <citation type="submission" date="2017-01" db="EMBL/GenBank/DDBJ databases">
        <authorList>
            <person name="Mah S.A."/>
            <person name="Swanson W.J."/>
            <person name="Moy G.W."/>
            <person name="Vacquier V.D."/>
        </authorList>
    </citation>
    <scope>NUCLEOTIDE SEQUENCE [LARGE SCALE GENOMIC DNA]</scope>
    <source>
        <strain evidence="4 5">CPCC 203464</strain>
    </source>
</reference>